<dbReference type="SUPFAM" id="SSF48019">
    <property type="entry name" value="post-AAA+ oligomerization domain-like"/>
    <property type="match status" value="1"/>
</dbReference>
<dbReference type="AlphaFoldDB" id="A0A1N7FYW2"/>
<dbReference type="Gene3D" id="1.20.272.10">
    <property type="match status" value="1"/>
</dbReference>
<dbReference type="SUPFAM" id="SSF52540">
    <property type="entry name" value="P-loop containing nucleoside triphosphate hydrolases"/>
    <property type="match status" value="1"/>
</dbReference>
<keyword evidence="4" id="KW-0239">DNA-directed DNA polymerase</keyword>
<sequence length="335" mass="36969">MQQRFLAIYPTLAQPQTALTGLWLVHSDEELLLQWLVDGCRANWQANRQIIKRIELTGSKSWQAVIAELSALSLFAESTAIIVTGKHKPDDDTLSALHAFADDAKAGNTAHHLLWLLPKQDKKAQNSKAFKLFDTQGTVIDGNISGENQRQQLLTIKADELGVKLHPSAWQVLMAHTENDLLSAYQTLWRLSLVADGVVDVPQLQTLLADGGSFTVFDLSDALLLGDANTALKIIHHLKHHDTAASIVLWAILKDARIIAAMKQGSDPLTLGVWRNKITAYQRLTRQLSPQAISQLLALGYDIDKTVKGLGDDNAWRLLEQAVLIFCQKSTISPA</sequence>
<organism evidence="8 9">
    <name type="scientific">Moraxella cuniculi DSM 21768</name>
    <dbReference type="NCBI Taxonomy" id="1122245"/>
    <lineage>
        <taxon>Bacteria</taxon>
        <taxon>Pseudomonadati</taxon>
        <taxon>Pseudomonadota</taxon>
        <taxon>Gammaproteobacteria</taxon>
        <taxon>Moraxellales</taxon>
        <taxon>Moraxellaceae</taxon>
        <taxon>Moraxella</taxon>
    </lineage>
</organism>
<dbReference type="InterPro" id="IPR027417">
    <property type="entry name" value="P-loop_NTPase"/>
</dbReference>
<dbReference type="STRING" id="34061.B0189_08780"/>
<dbReference type="GO" id="GO:0006261">
    <property type="term" value="P:DNA-templated DNA replication"/>
    <property type="evidence" value="ECO:0007669"/>
    <property type="project" value="TreeGrafter"/>
</dbReference>
<keyword evidence="9" id="KW-1185">Reference proteome</keyword>
<dbReference type="Gene3D" id="3.40.50.300">
    <property type="entry name" value="P-loop containing nucleotide triphosphate hydrolases"/>
    <property type="match status" value="1"/>
</dbReference>
<dbReference type="Proteomes" id="UP000187495">
    <property type="component" value="Unassembled WGS sequence"/>
</dbReference>
<dbReference type="RefSeq" id="WP_076556011.1">
    <property type="nucleotide sequence ID" value="NZ_FTNU01000020.1"/>
</dbReference>
<dbReference type="GO" id="GO:0003677">
    <property type="term" value="F:DNA binding"/>
    <property type="evidence" value="ECO:0007669"/>
    <property type="project" value="InterPro"/>
</dbReference>
<evidence type="ECO:0000256" key="4">
    <source>
        <dbReference type="ARBA" id="ARBA00022932"/>
    </source>
</evidence>
<name>A0A1N7FYW2_9GAMM</name>
<comment type="catalytic activity">
    <reaction evidence="6">
        <text>DNA(n) + a 2'-deoxyribonucleoside 5'-triphosphate = DNA(n+1) + diphosphate</text>
        <dbReference type="Rhea" id="RHEA:22508"/>
        <dbReference type="Rhea" id="RHEA-COMP:17339"/>
        <dbReference type="Rhea" id="RHEA-COMP:17340"/>
        <dbReference type="ChEBI" id="CHEBI:33019"/>
        <dbReference type="ChEBI" id="CHEBI:61560"/>
        <dbReference type="ChEBI" id="CHEBI:173112"/>
        <dbReference type="EC" id="2.7.7.7"/>
    </reaction>
</comment>
<evidence type="ECO:0000256" key="3">
    <source>
        <dbReference type="ARBA" id="ARBA00022705"/>
    </source>
</evidence>
<evidence type="ECO:0000256" key="1">
    <source>
        <dbReference type="ARBA" id="ARBA00022679"/>
    </source>
</evidence>
<dbReference type="GO" id="GO:0009360">
    <property type="term" value="C:DNA polymerase III complex"/>
    <property type="evidence" value="ECO:0007669"/>
    <property type="project" value="UniProtKB-UniRule"/>
</dbReference>
<comment type="similarity">
    <text evidence="5">Belongs to the DNA polymerase HolA subunit family.</text>
</comment>
<dbReference type="PANTHER" id="PTHR34388">
    <property type="entry name" value="DNA POLYMERASE III SUBUNIT DELTA"/>
    <property type="match status" value="1"/>
</dbReference>
<proteinExistence type="inferred from homology"/>
<accession>A0A1N7FYW2</accession>
<evidence type="ECO:0000256" key="2">
    <source>
        <dbReference type="ARBA" id="ARBA00022695"/>
    </source>
</evidence>
<keyword evidence="2" id="KW-0548">Nucleotidyltransferase</keyword>
<evidence type="ECO:0000256" key="5">
    <source>
        <dbReference type="ARBA" id="ARBA00034754"/>
    </source>
</evidence>
<reference evidence="9" key="1">
    <citation type="submission" date="2017-01" db="EMBL/GenBank/DDBJ databases">
        <authorList>
            <person name="Varghese N."/>
            <person name="Submissions S."/>
        </authorList>
    </citation>
    <scope>NUCLEOTIDE SEQUENCE [LARGE SCALE GENOMIC DNA]</scope>
    <source>
        <strain evidence="9">DSM 21768</strain>
    </source>
</reference>
<dbReference type="PANTHER" id="PTHR34388:SF1">
    <property type="entry name" value="DNA POLYMERASE III SUBUNIT DELTA"/>
    <property type="match status" value="1"/>
</dbReference>
<protein>
    <recommendedName>
        <fullName evidence="7">DNA polymerase III subunit delta</fullName>
        <ecNumber evidence="7">2.7.7.7</ecNumber>
    </recommendedName>
</protein>
<evidence type="ECO:0000256" key="7">
    <source>
        <dbReference type="NCBIfam" id="TIGR01128"/>
    </source>
</evidence>
<dbReference type="GO" id="GO:0003887">
    <property type="term" value="F:DNA-directed DNA polymerase activity"/>
    <property type="evidence" value="ECO:0007669"/>
    <property type="project" value="UniProtKB-UniRule"/>
</dbReference>
<evidence type="ECO:0000313" key="9">
    <source>
        <dbReference type="Proteomes" id="UP000187495"/>
    </source>
</evidence>
<dbReference type="EMBL" id="FTNU01000020">
    <property type="protein sequence ID" value="SIS05532.1"/>
    <property type="molecule type" value="Genomic_DNA"/>
</dbReference>
<dbReference type="Gene3D" id="1.10.8.60">
    <property type="match status" value="1"/>
</dbReference>
<gene>
    <name evidence="8" type="ORF">SAMN02745664_12013</name>
</gene>
<dbReference type="NCBIfam" id="TIGR01128">
    <property type="entry name" value="holA"/>
    <property type="match status" value="1"/>
</dbReference>
<keyword evidence="3" id="KW-0235">DNA replication</keyword>
<evidence type="ECO:0000313" key="8">
    <source>
        <dbReference type="EMBL" id="SIS05532.1"/>
    </source>
</evidence>
<dbReference type="InterPro" id="IPR008921">
    <property type="entry name" value="DNA_pol3_clamp-load_cplx_C"/>
</dbReference>
<keyword evidence="1" id="KW-0808">Transferase</keyword>
<evidence type="ECO:0000256" key="6">
    <source>
        <dbReference type="ARBA" id="ARBA00049244"/>
    </source>
</evidence>
<dbReference type="InterPro" id="IPR005790">
    <property type="entry name" value="DNA_polIII_delta"/>
</dbReference>
<dbReference type="EC" id="2.7.7.7" evidence="7"/>